<sequence length="153" mass="17351">MKKFIYPFLAFFVVLYLLFSYNEATKDDQGKVLSYSTTAEEKVLTPEELNQQYEEAIQGVANVMTALTAPVDSKSAISERLSAIKQLEETILEQKVPAQYQNLHLKLISLLADLQNPLVIQNSSSSPDYQIDFNTVKEGIDNLKTEYPWLSTH</sequence>
<protein>
    <submittedName>
        <fullName evidence="1">Uncharacterized protein</fullName>
    </submittedName>
</protein>
<accession>A0A2M7RJY6</accession>
<dbReference type="EMBL" id="PFMD01000036">
    <property type="protein sequence ID" value="PIY96696.1"/>
    <property type="molecule type" value="Genomic_DNA"/>
</dbReference>
<organism evidence="1 2">
    <name type="scientific">Candidatus Kerfeldbacteria bacterium CG_4_10_14_0_8_um_filter_42_10</name>
    <dbReference type="NCBI Taxonomy" id="2014248"/>
    <lineage>
        <taxon>Bacteria</taxon>
        <taxon>Candidatus Kerfeldiibacteriota</taxon>
    </lineage>
</organism>
<reference evidence="1 2" key="1">
    <citation type="submission" date="2017-09" db="EMBL/GenBank/DDBJ databases">
        <title>Depth-based differentiation of microbial function through sediment-hosted aquifers and enrichment of novel symbionts in the deep terrestrial subsurface.</title>
        <authorList>
            <person name="Probst A.J."/>
            <person name="Ladd B."/>
            <person name="Jarett J.K."/>
            <person name="Geller-Mcgrath D.E."/>
            <person name="Sieber C.M."/>
            <person name="Emerson J.B."/>
            <person name="Anantharaman K."/>
            <person name="Thomas B.C."/>
            <person name="Malmstrom R."/>
            <person name="Stieglmeier M."/>
            <person name="Klingl A."/>
            <person name="Woyke T."/>
            <person name="Ryan C.M."/>
            <person name="Banfield J.F."/>
        </authorList>
    </citation>
    <scope>NUCLEOTIDE SEQUENCE [LARGE SCALE GENOMIC DNA]</scope>
    <source>
        <strain evidence="1">CG_4_10_14_0_8_um_filter_42_10</strain>
    </source>
</reference>
<dbReference type="AlphaFoldDB" id="A0A2M7RJY6"/>
<dbReference type="Proteomes" id="UP000230779">
    <property type="component" value="Unassembled WGS sequence"/>
</dbReference>
<proteinExistence type="predicted"/>
<name>A0A2M7RJY6_9BACT</name>
<gene>
    <name evidence="1" type="ORF">COY66_03435</name>
</gene>
<comment type="caution">
    <text evidence="1">The sequence shown here is derived from an EMBL/GenBank/DDBJ whole genome shotgun (WGS) entry which is preliminary data.</text>
</comment>
<evidence type="ECO:0000313" key="1">
    <source>
        <dbReference type="EMBL" id="PIY96696.1"/>
    </source>
</evidence>
<evidence type="ECO:0000313" key="2">
    <source>
        <dbReference type="Proteomes" id="UP000230779"/>
    </source>
</evidence>